<comment type="caution">
    <text evidence="3">The sequence shown here is derived from an EMBL/GenBank/DDBJ whole genome shotgun (WGS) entry which is preliminary data.</text>
</comment>
<evidence type="ECO:0000259" key="2">
    <source>
        <dbReference type="PROSITE" id="PS50235"/>
    </source>
</evidence>
<sequence>MKIWGTEAPTLQDALRLSMRPDRRHLLCQHCRHDECYVTTKISQLPRTLILQLNRCVFLGDEAKKIRTKEDQSLRPVDLVGNFTYRLVGVVSHYGGATHSGHYVSDVYSVGRDMWFHFDDQRVSCVDEAYSMSKKYVP</sequence>
<evidence type="ECO:0000313" key="4">
    <source>
        <dbReference type="Proteomes" id="UP000440578"/>
    </source>
</evidence>
<dbReference type="InterPro" id="IPR018200">
    <property type="entry name" value="USP_CS"/>
</dbReference>
<dbReference type="CDD" id="cd02257">
    <property type="entry name" value="Peptidase_C19"/>
    <property type="match status" value="1"/>
</dbReference>
<dbReference type="GO" id="GO:0000082">
    <property type="term" value="P:G1/S transition of mitotic cell cycle"/>
    <property type="evidence" value="ECO:0007669"/>
    <property type="project" value="TreeGrafter"/>
</dbReference>
<dbReference type="PANTHER" id="PTHR24006:SF915">
    <property type="entry name" value="UBIQUITIN CARBOXYL-TERMINAL HYDROLASE-RELATED"/>
    <property type="match status" value="1"/>
</dbReference>
<dbReference type="InterPro" id="IPR050164">
    <property type="entry name" value="Peptidase_C19"/>
</dbReference>
<dbReference type="InterPro" id="IPR038765">
    <property type="entry name" value="Papain-like_cys_pep_sf"/>
</dbReference>
<feature type="domain" description="USP" evidence="2">
    <location>
        <begin position="1"/>
        <end position="138"/>
    </location>
</feature>
<dbReference type="AlphaFoldDB" id="A0A6A4WGQ6"/>
<evidence type="ECO:0000256" key="1">
    <source>
        <dbReference type="ARBA" id="ARBA00009085"/>
    </source>
</evidence>
<gene>
    <name evidence="3" type="primary">USP26_2</name>
    <name evidence="3" type="ORF">FJT64_026467</name>
</gene>
<dbReference type="SUPFAM" id="SSF54001">
    <property type="entry name" value="Cysteine proteinases"/>
    <property type="match status" value="1"/>
</dbReference>
<evidence type="ECO:0000313" key="3">
    <source>
        <dbReference type="EMBL" id="KAF0301181.1"/>
    </source>
</evidence>
<dbReference type="GO" id="GO:0005829">
    <property type="term" value="C:cytosol"/>
    <property type="evidence" value="ECO:0007669"/>
    <property type="project" value="TreeGrafter"/>
</dbReference>
<organism evidence="3 4">
    <name type="scientific">Amphibalanus amphitrite</name>
    <name type="common">Striped barnacle</name>
    <name type="synonym">Balanus amphitrite</name>
    <dbReference type="NCBI Taxonomy" id="1232801"/>
    <lineage>
        <taxon>Eukaryota</taxon>
        <taxon>Metazoa</taxon>
        <taxon>Ecdysozoa</taxon>
        <taxon>Arthropoda</taxon>
        <taxon>Crustacea</taxon>
        <taxon>Multicrustacea</taxon>
        <taxon>Cirripedia</taxon>
        <taxon>Thoracica</taxon>
        <taxon>Thoracicalcarea</taxon>
        <taxon>Balanomorpha</taxon>
        <taxon>Balanoidea</taxon>
        <taxon>Balanidae</taxon>
        <taxon>Amphibalaninae</taxon>
        <taxon>Amphibalanus</taxon>
    </lineage>
</organism>
<name>A0A6A4WGQ6_AMPAM</name>
<dbReference type="GO" id="GO:0005634">
    <property type="term" value="C:nucleus"/>
    <property type="evidence" value="ECO:0007669"/>
    <property type="project" value="TreeGrafter"/>
</dbReference>
<dbReference type="GO" id="GO:0004843">
    <property type="term" value="F:cysteine-type deubiquitinase activity"/>
    <property type="evidence" value="ECO:0007669"/>
    <property type="project" value="InterPro"/>
</dbReference>
<dbReference type="PANTHER" id="PTHR24006">
    <property type="entry name" value="UBIQUITIN CARBOXYL-TERMINAL HYDROLASE"/>
    <property type="match status" value="1"/>
</dbReference>
<reference evidence="3 4" key="1">
    <citation type="submission" date="2019-07" db="EMBL/GenBank/DDBJ databases">
        <title>Draft genome assembly of a fouling barnacle, Amphibalanus amphitrite (Darwin, 1854): The first reference genome for Thecostraca.</title>
        <authorList>
            <person name="Kim W."/>
        </authorList>
    </citation>
    <scope>NUCLEOTIDE SEQUENCE [LARGE SCALE GENOMIC DNA]</scope>
    <source>
        <strain evidence="3">SNU_AA5</strain>
        <tissue evidence="3">Soma without cirri and trophi</tissue>
    </source>
</reference>
<dbReference type="Proteomes" id="UP000440578">
    <property type="component" value="Unassembled WGS sequence"/>
</dbReference>
<comment type="similarity">
    <text evidence="1">Belongs to the peptidase C19 family.</text>
</comment>
<dbReference type="InterPro" id="IPR028889">
    <property type="entry name" value="USP"/>
</dbReference>
<dbReference type="PROSITE" id="PS50235">
    <property type="entry name" value="USP_3"/>
    <property type="match status" value="1"/>
</dbReference>
<keyword evidence="3" id="KW-0378">Hydrolase</keyword>
<accession>A0A6A4WGQ6</accession>
<dbReference type="InterPro" id="IPR001394">
    <property type="entry name" value="Peptidase_C19_UCH"/>
</dbReference>
<dbReference type="EMBL" id="VIIS01001187">
    <property type="protein sequence ID" value="KAF0301181.1"/>
    <property type="molecule type" value="Genomic_DNA"/>
</dbReference>
<dbReference type="Gene3D" id="3.90.70.10">
    <property type="entry name" value="Cysteine proteinases"/>
    <property type="match status" value="1"/>
</dbReference>
<keyword evidence="4" id="KW-1185">Reference proteome</keyword>
<proteinExistence type="inferred from homology"/>
<dbReference type="PROSITE" id="PS00973">
    <property type="entry name" value="USP_2"/>
    <property type="match status" value="1"/>
</dbReference>
<dbReference type="GO" id="GO:0016579">
    <property type="term" value="P:protein deubiquitination"/>
    <property type="evidence" value="ECO:0007669"/>
    <property type="project" value="InterPro"/>
</dbReference>
<protein>
    <submittedName>
        <fullName evidence="3">Ubiquitin carboxyl-terminal hydrolase 26</fullName>
    </submittedName>
</protein>
<dbReference type="Pfam" id="PF00443">
    <property type="entry name" value="UCH"/>
    <property type="match status" value="1"/>
</dbReference>